<evidence type="ECO:0000313" key="4">
    <source>
        <dbReference type="Proteomes" id="UP000773614"/>
    </source>
</evidence>
<keyword evidence="4" id="KW-1185">Reference proteome</keyword>
<dbReference type="PANTHER" id="PTHR33164">
    <property type="entry name" value="TRANSCRIPTIONAL REGULATOR, MARR FAMILY"/>
    <property type="match status" value="1"/>
</dbReference>
<evidence type="ECO:0000313" key="3">
    <source>
        <dbReference type="EMBL" id="MYZ47581.1"/>
    </source>
</evidence>
<dbReference type="InterPro" id="IPR000835">
    <property type="entry name" value="HTH_MarR-typ"/>
</dbReference>
<dbReference type="InterPro" id="IPR036390">
    <property type="entry name" value="WH_DNA-bd_sf"/>
</dbReference>
<dbReference type="EMBL" id="SPKJ01000017">
    <property type="protein sequence ID" value="MYZ47581.1"/>
    <property type="molecule type" value="Genomic_DNA"/>
</dbReference>
<dbReference type="SUPFAM" id="SSF46785">
    <property type="entry name" value="Winged helix' DNA-binding domain"/>
    <property type="match status" value="1"/>
</dbReference>
<reference evidence="3" key="1">
    <citation type="submission" date="2019-03" db="EMBL/GenBank/DDBJ databases">
        <title>Afifella sp. nov., isolated from activated sludge.</title>
        <authorList>
            <person name="Li Q."/>
            <person name="Liu Y."/>
        </authorList>
    </citation>
    <scope>NUCLEOTIDE SEQUENCE</scope>
    <source>
        <strain evidence="3">L72</strain>
    </source>
</reference>
<proteinExistence type="predicted"/>
<feature type="compositionally biased region" description="Low complexity" evidence="1">
    <location>
        <begin position="21"/>
        <end position="30"/>
    </location>
</feature>
<protein>
    <submittedName>
        <fullName evidence="3">MarR family transcriptional regulator</fullName>
    </submittedName>
</protein>
<dbReference type="PANTHER" id="PTHR33164:SF101">
    <property type="entry name" value="TRANSCRIPTIONAL REPRESSOR MPRA"/>
    <property type="match status" value="1"/>
</dbReference>
<feature type="region of interest" description="Disordered" evidence="1">
    <location>
        <begin position="1"/>
        <end position="35"/>
    </location>
</feature>
<evidence type="ECO:0000256" key="1">
    <source>
        <dbReference type="SAM" id="MobiDB-lite"/>
    </source>
</evidence>
<sequence>MPSPKEKEPSRRPARAKKAAPARTDTAAGASGERFPPLSTSLDTLLVDGSDGKFRNLIYKVLSTSTLMLRSRDRFAAHIGVSGPQYSMMVAIGEAGSATVGQIADELRVSSPFVTAEIGKLIERGIVERRPNQRDRRSSLLTLTEKGRDMIVDVGPLRRLTNDLVFGSLTSEEVQSLHAIMDKLVVDAEHALHTINSPALSERKK</sequence>
<dbReference type="InterPro" id="IPR039422">
    <property type="entry name" value="MarR/SlyA-like"/>
</dbReference>
<dbReference type="PRINTS" id="PR00598">
    <property type="entry name" value="HTHMARR"/>
</dbReference>
<dbReference type="GO" id="GO:0006950">
    <property type="term" value="P:response to stress"/>
    <property type="evidence" value="ECO:0007669"/>
    <property type="project" value="TreeGrafter"/>
</dbReference>
<name>A0A964T343_9HYPH</name>
<dbReference type="InterPro" id="IPR036388">
    <property type="entry name" value="WH-like_DNA-bd_sf"/>
</dbReference>
<dbReference type="AlphaFoldDB" id="A0A964T343"/>
<accession>A0A964T343</accession>
<dbReference type="RefSeq" id="WP_161139927.1">
    <property type="nucleotide sequence ID" value="NZ_SPKJ01000017.1"/>
</dbReference>
<dbReference type="Proteomes" id="UP000773614">
    <property type="component" value="Unassembled WGS sequence"/>
</dbReference>
<feature type="compositionally biased region" description="Basic and acidic residues" evidence="1">
    <location>
        <begin position="1"/>
        <end position="11"/>
    </location>
</feature>
<dbReference type="SMART" id="SM00347">
    <property type="entry name" value="HTH_MARR"/>
    <property type="match status" value="1"/>
</dbReference>
<dbReference type="GO" id="GO:0003700">
    <property type="term" value="F:DNA-binding transcription factor activity"/>
    <property type="evidence" value="ECO:0007669"/>
    <property type="project" value="InterPro"/>
</dbReference>
<gene>
    <name evidence="3" type="ORF">E4O86_07630</name>
</gene>
<feature type="domain" description="HTH marR-type" evidence="2">
    <location>
        <begin position="55"/>
        <end position="186"/>
    </location>
</feature>
<dbReference type="OrthoDB" id="8264636at2"/>
<dbReference type="PROSITE" id="PS50995">
    <property type="entry name" value="HTH_MARR_2"/>
    <property type="match status" value="1"/>
</dbReference>
<evidence type="ECO:0000259" key="2">
    <source>
        <dbReference type="PROSITE" id="PS50995"/>
    </source>
</evidence>
<comment type="caution">
    <text evidence="3">The sequence shown here is derived from an EMBL/GenBank/DDBJ whole genome shotgun (WGS) entry which is preliminary data.</text>
</comment>
<dbReference type="Pfam" id="PF12802">
    <property type="entry name" value="MarR_2"/>
    <property type="match status" value="1"/>
</dbReference>
<dbReference type="Gene3D" id="1.10.10.10">
    <property type="entry name" value="Winged helix-like DNA-binding domain superfamily/Winged helix DNA-binding domain"/>
    <property type="match status" value="1"/>
</dbReference>
<organism evidence="3 4">
    <name type="scientific">Propylenella binzhouense</name>
    <dbReference type="NCBI Taxonomy" id="2555902"/>
    <lineage>
        <taxon>Bacteria</taxon>
        <taxon>Pseudomonadati</taxon>
        <taxon>Pseudomonadota</taxon>
        <taxon>Alphaproteobacteria</taxon>
        <taxon>Hyphomicrobiales</taxon>
        <taxon>Propylenellaceae</taxon>
        <taxon>Propylenella</taxon>
    </lineage>
</organism>